<name>A0A1X7V521_AMPQE</name>
<accession>A0A1X7V521</accession>
<dbReference type="EnsemblMetazoa" id="Aqu2.1.35370_001">
    <property type="protein sequence ID" value="Aqu2.1.35370_001"/>
    <property type="gene ID" value="Aqu2.1.35370"/>
</dbReference>
<protein>
    <submittedName>
        <fullName evidence="1">Uncharacterized protein</fullName>
    </submittedName>
</protein>
<sequence length="154" mass="17552">KESFRSQKINHVSVIFQHLMISSYTSDVCTTFNCPVVEEEMTMHREFNSPKAFDDAKTLLNAICLDVGNRDAPSNMTDEIWNLPPLFKLLFFETAKCCSLASWLQNSGGKNFLLMLLHTMVLGYKQKWRSCISTTTNPVTDWCGYPRKDGEARG</sequence>
<reference evidence="1" key="1">
    <citation type="submission" date="2017-05" db="UniProtKB">
        <authorList>
            <consortium name="EnsemblMetazoa"/>
        </authorList>
    </citation>
    <scope>IDENTIFICATION</scope>
</reference>
<proteinExistence type="predicted"/>
<evidence type="ECO:0000313" key="1">
    <source>
        <dbReference type="EnsemblMetazoa" id="Aqu2.1.35370_001"/>
    </source>
</evidence>
<dbReference type="AlphaFoldDB" id="A0A1X7V521"/>
<organism evidence="1">
    <name type="scientific">Amphimedon queenslandica</name>
    <name type="common">Sponge</name>
    <dbReference type="NCBI Taxonomy" id="400682"/>
    <lineage>
        <taxon>Eukaryota</taxon>
        <taxon>Metazoa</taxon>
        <taxon>Porifera</taxon>
        <taxon>Demospongiae</taxon>
        <taxon>Heteroscleromorpha</taxon>
        <taxon>Haplosclerida</taxon>
        <taxon>Niphatidae</taxon>
        <taxon>Amphimedon</taxon>
    </lineage>
</organism>
<dbReference type="InParanoid" id="A0A1X7V521"/>